<dbReference type="EMBL" id="RXGA01000003">
    <property type="protein sequence ID" value="RWX72844.1"/>
    <property type="molecule type" value="Genomic_DNA"/>
</dbReference>
<sequence>METDFVSRVTVYLRNRDFEEIVRSALKDIFGEPLASTVIFQIGGTESIMDPSLFEKKIRLVFGPGADLILDYVTKKLENPRKRIVRK</sequence>
<accession>A0A3S3RDW1</accession>
<dbReference type="AlphaFoldDB" id="A0A3S3RDW1"/>
<proteinExistence type="predicted"/>
<evidence type="ECO:0000313" key="2">
    <source>
        <dbReference type="Proteomes" id="UP000288215"/>
    </source>
</evidence>
<organism evidence="1 2">
    <name type="scientific">Methanosuratincola subterraneus</name>
    <dbReference type="NCBI Taxonomy" id="2593994"/>
    <lineage>
        <taxon>Archaea</taxon>
        <taxon>Thermoproteota</taxon>
        <taxon>Methanosuratincolia</taxon>
        <taxon>Candidatus Methanomethylicales</taxon>
        <taxon>Candidatus Methanomethylicaceae</taxon>
        <taxon>Candidatus Methanosuratincola (ex Vanwonterghem et al. 2016)</taxon>
    </lineage>
</organism>
<gene>
    <name evidence="1" type="ORF">Metus_0818</name>
</gene>
<evidence type="ECO:0000313" key="1">
    <source>
        <dbReference type="EMBL" id="RWX72844.1"/>
    </source>
</evidence>
<comment type="caution">
    <text evidence="1">The sequence shown here is derived from an EMBL/GenBank/DDBJ whole genome shotgun (WGS) entry which is preliminary data.</text>
</comment>
<reference evidence="1 2" key="1">
    <citation type="submission" date="2018-12" db="EMBL/GenBank/DDBJ databases">
        <title>The complete genome of the methanogenic archaea of the candidate phylum Verstraetearchaeota, obtained from the metagenome of underground thermal water.</title>
        <authorList>
            <person name="Kadnikov V.V."/>
            <person name="Mardanov A.V."/>
            <person name="Beletsky A.V."/>
            <person name="Karnachuk O.V."/>
            <person name="Ravin N.V."/>
        </authorList>
    </citation>
    <scope>NUCLEOTIDE SEQUENCE [LARGE SCALE GENOMIC DNA]</scope>
    <source>
        <strain evidence="1">Ch88</strain>
    </source>
</reference>
<name>A0A3S3RDW1_METS7</name>
<dbReference type="Proteomes" id="UP000288215">
    <property type="component" value="Unassembled WGS sequence"/>
</dbReference>
<protein>
    <submittedName>
        <fullName evidence="1">Uncharacterized protein</fullName>
    </submittedName>
</protein>